<dbReference type="AlphaFoldDB" id="A0A0R2FWX0"/>
<feature type="compositionally biased region" description="Basic and acidic residues" evidence="1">
    <location>
        <begin position="33"/>
        <end position="42"/>
    </location>
</feature>
<proteinExistence type="predicted"/>
<evidence type="ECO:0000256" key="1">
    <source>
        <dbReference type="SAM" id="MobiDB-lite"/>
    </source>
</evidence>
<protein>
    <submittedName>
        <fullName evidence="2">Uncharacterized protein</fullName>
    </submittedName>
</protein>
<dbReference type="PATRIC" id="fig|81857.3.peg.301"/>
<name>A0A0R2FWX0_9LACO</name>
<reference evidence="4 5" key="1">
    <citation type="journal article" date="2015" name="Genome Announc.">
        <title>Expanding the biotechnology potential of lactobacilli through comparative genomics of 213 strains and associated genera.</title>
        <authorList>
            <person name="Sun Z."/>
            <person name="Harris H.M."/>
            <person name="McCann A."/>
            <person name="Guo C."/>
            <person name="Argimon S."/>
            <person name="Zhang W."/>
            <person name="Yang X."/>
            <person name="Jeffery I.B."/>
            <person name="Cooney J.C."/>
            <person name="Kagawa T.F."/>
            <person name="Liu W."/>
            <person name="Song Y."/>
            <person name="Salvetti E."/>
            <person name="Wrobel A."/>
            <person name="Rasinkangas P."/>
            <person name="Parkhill J."/>
            <person name="Rea M.C."/>
            <person name="O'Sullivan O."/>
            <person name="Ritari J."/>
            <person name="Douillard F.P."/>
            <person name="Paul Ross R."/>
            <person name="Yang R."/>
            <person name="Briner A.E."/>
            <person name="Felis G.E."/>
            <person name="de Vos W.M."/>
            <person name="Barrangou R."/>
            <person name="Klaenhammer T.R."/>
            <person name="Caufield P.W."/>
            <person name="Cui Y."/>
            <person name="Zhang H."/>
            <person name="O'Toole P.W."/>
        </authorList>
    </citation>
    <scope>NUCLEOTIDE SEQUENCE [LARGE SCALE GENOMIC DNA]</scope>
    <source>
        <strain evidence="2 5">ATCC BAA-66</strain>
        <strain evidence="3 4">DSM 13344</strain>
    </source>
</reference>
<evidence type="ECO:0000313" key="3">
    <source>
        <dbReference type="EMBL" id="KRN34059.1"/>
    </source>
</evidence>
<feature type="region of interest" description="Disordered" evidence="1">
    <location>
        <begin position="33"/>
        <end position="56"/>
    </location>
</feature>
<dbReference type="Proteomes" id="UP000051751">
    <property type="component" value="Unassembled WGS sequence"/>
</dbReference>
<evidence type="ECO:0000313" key="5">
    <source>
        <dbReference type="Proteomes" id="UP000051751"/>
    </source>
</evidence>
<dbReference type="EMBL" id="JQAT01000001">
    <property type="protein sequence ID" value="KRN29412.1"/>
    <property type="molecule type" value="Genomic_DNA"/>
</dbReference>
<evidence type="ECO:0000313" key="2">
    <source>
        <dbReference type="EMBL" id="KRN29412.1"/>
    </source>
</evidence>
<gene>
    <name evidence="2" type="ORF">IV38_GL000296</name>
    <name evidence="3" type="ORF">IV40_GL000373</name>
</gene>
<organism evidence="2 5">
    <name type="scientific">Lactobacillus selangorensis</name>
    <dbReference type="NCBI Taxonomy" id="81857"/>
    <lineage>
        <taxon>Bacteria</taxon>
        <taxon>Bacillati</taxon>
        <taxon>Bacillota</taxon>
        <taxon>Bacilli</taxon>
        <taxon>Lactobacillales</taxon>
        <taxon>Lactobacillaceae</taxon>
        <taxon>Lactobacillus</taxon>
    </lineage>
</organism>
<keyword evidence="4" id="KW-1185">Reference proteome</keyword>
<accession>A0A0R2FWX0</accession>
<dbReference type="Proteomes" id="UP000051645">
    <property type="component" value="Unassembled WGS sequence"/>
</dbReference>
<dbReference type="EMBL" id="JQAZ01000001">
    <property type="protein sequence ID" value="KRN34059.1"/>
    <property type="molecule type" value="Genomic_DNA"/>
</dbReference>
<sequence length="56" mass="6409">MQKKGLTKLGLKVNNENKETLTGLFDKFASLPDDVKDDLKKTDPKKHKNNPDKKQQ</sequence>
<comment type="caution">
    <text evidence="2">The sequence shown here is derived from an EMBL/GenBank/DDBJ whole genome shotgun (WGS) entry which is preliminary data.</text>
</comment>
<evidence type="ECO:0000313" key="4">
    <source>
        <dbReference type="Proteomes" id="UP000051645"/>
    </source>
</evidence>